<comment type="similarity">
    <text evidence="7">Belongs to the insect chemoreceptor superfamily. Gustatory receptor (GR) family.</text>
</comment>
<dbReference type="GO" id="GO:0005886">
    <property type="term" value="C:plasma membrane"/>
    <property type="evidence" value="ECO:0007669"/>
    <property type="project" value="UniProtKB-SubCell"/>
</dbReference>
<comment type="subcellular location">
    <subcellularLocation>
        <location evidence="1 7">Cell membrane</location>
        <topology evidence="1 7">Multi-pass membrane protein</topology>
    </subcellularLocation>
</comment>
<dbReference type="GO" id="GO:0007165">
    <property type="term" value="P:signal transduction"/>
    <property type="evidence" value="ECO:0007669"/>
    <property type="project" value="UniProtKB-KW"/>
</dbReference>
<dbReference type="PANTHER" id="PTHR21421">
    <property type="entry name" value="GUSTATORY RECEPTOR"/>
    <property type="match status" value="1"/>
</dbReference>
<accession>A0A8B8GPB1</accession>
<feature type="transmembrane region" description="Helical" evidence="7">
    <location>
        <begin position="154"/>
        <end position="175"/>
    </location>
</feature>
<sequence length="372" mass="43348">MSVTNKDFYEDVRPTLMLYKIIGITSLKNVFYGQFYFQWGSNFIWPVVTYLTPCYLFVTKAVTYPTATLWFWTVNFIVREFLSQLTSIYVDTHLPKIIEKTNRFDTEHGRPTEQRTRPRYYMIAYLGCTLMLLTCACIDILLNKLSVKVIFESMLRYMSSIFPLLYLLFCDEMCMRFRSLRTRWRTEVAKVLASTSRATCHALESERLAHAQLCDLVEEIRVAFGPRLTTYLLFVFLEHLARFYFDTYVMPTHRRKHSTLEILGVSQLESLMFLAHAWIGTYLVAYLSDALTESSKEIITDLRNIPIWKLPQDCCEQVTFFMSQVQNSQTIITASGLFTVNKTILSSIIISLATYIIVIIQLSPDLGRIFVE</sequence>
<keyword evidence="3 7" id="KW-0812">Transmembrane</keyword>
<feature type="transmembrane region" description="Helical" evidence="7">
    <location>
        <begin position="120"/>
        <end position="142"/>
    </location>
</feature>
<dbReference type="OrthoDB" id="6602057at2759"/>
<keyword evidence="2 7" id="KW-1003">Cell membrane</keyword>
<evidence type="ECO:0000256" key="3">
    <source>
        <dbReference type="ARBA" id="ARBA00022692"/>
    </source>
</evidence>
<comment type="caution">
    <text evidence="7">Lacks conserved residue(s) required for the propagation of feature annotation.</text>
</comment>
<name>A0A8B8GPB1_9HEMI</name>
<dbReference type="GO" id="GO:0051606">
    <property type="term" value="P:detection of stimulus"/>
    <property type="evidence" value="ECO:0007669"/>
    <property type="project" value="UniProtKB-ARBA"/>
</dbReference>
<protein>
    <recommendedName>
        <fullName evidence="7">Gustatory receptor</fullName>
    </recommendedName>
</protein>
<evidence type="ECO:0000256" key="7">
    <source>
        <dbReference type="RuleBase" id="RU363108"/>
    </source>
</evidence>
<evidence type="ECO:0000313" key="8">
    <source>
        <dbReference type="Proteomes" id="UP000694846"/>
    </source>
</evidence>
<dbReference type="PANTHER" id="PTHR21421:SF29">
    <property type="entry name" value="GUSTATORY RECEPTOR 5A FOR TREHALOSE-RELATED"/>
    <property type="match status" value="1"/>
</dbReference>
<gene>
    <name evidence="9" type="primary">LOC112693873</name>
</gene>
<reference evidence="9" key="1">
    <citation type="submission" date="2025-08" db="UniProtKB">
        <authorList>
            <consortium name="RefSeq"/>
        </authorList>
    </citation>
    <scope>IDENTIFICATION</scope>
    <source>
        <tissue evidence="9">Whole body</tissue>
    </source>
</reference>
<keyword evidence="7" id="KW-0807">Transducer</keyword>
<dbReference type="RefSeq" id="XP_025424903.1">
    <property type="nucleotide sequence ID" value="XM_025569118.1"/>
</dbReference>
<evidence type="ECO:0000256" key="2">
    <source>
        <dbReference type="ARBA" id="ARBA00022475"/>
    </source>
</evidence>
<keyword evidence="6 7" id="KW-0675">Receptor</keyword>
<dbReference type="AlphaFoldDB" id="A0A8B8GPB1"/>
<dbReference type="GeneID" id="112693873"/>
<dbReference type="GO" id="GO:0050909">
    <property type="term" value="P:sensory perception of taste"/>
    <property type="evidence" value="ECO:0007669"/>
    <property type="project" value="InterPro"/>
</dbReference>
<organism evidence="8 9">
    <name type="scientific">Sipha flava</name>
    <name type="common">yellow sugarcane aphid</name>
    <dbReference type="NCBI Taxonomy" id="143950"/>
    <lineage>
        <taxon>Eukaryota</taxon>
        <taxon>Metazoa</taxon>
        <taxon>Ecdysozoa</taxon>
        <taxon>Arthropoda</taxon>
        <taxon>Hexapoda</taxon>
        <taxon>Insecta</taxon>
        <taxon>Pterygota</taxon>
        <taxon>Neoptera</taxon>
        <taxon>Paraneoptera</taxon>
        <taxon>Hemiptera</taxon>
        <taxon>Sternorrhyncha</taxon>
        <taxon>Aphidomorpha</taxon>
        <taxon>Aphidoidea</taxon>
        <taxon>Aphididae</taxon>
        <taxon>Sipha</taxon>
    </lineage>
</organism>
<feature type="transmembrane region" description="Helical" evidence="7">
    <location>
        <begin position="344"/>
        <end position="363"/>
    </location>
</feature>
<dbReference type="Pfam" id="PF08395">
    <property type="entry name" value="7tm_7"/>
    <property type="match status" value="1"/>
</dbReference>
<evidence type="ECO:0000256" key="5">
    <source>
        <dbReference type="ARBA" id="ARBA00023136"/>
    </source>
</evidence>
<evidence type="ECO:0000256" key="1">
    <source>
        <dbReference type="ARBA" id="ARBA00004651"/>
    </source>
</evidence>
<keyword evidence="8" id="KW-1185">Reference proteome</keyword>
<keyword evidence="4 7" id="KW-1133">Transmembrane helix</keyword>
<keyword evidence="5 7" id="KW-0472">Membrane</keyword>
<dbReference type="GO" id="GO:0038023">
    <property type="term" value="F:signaling receptor activity"/>
    <property type="evidence" value="ECO:0007669"/>
    <property type="project" value="UniProtKB-ARBA"/>
</dbReference>
<comment type="function">
    <text evidence="7">Gustatory receptor which mediates acceptance or avoidance behavior, depending on its substrates.</text>
</comment>
<dbReference type="InterPro" id="IPR013604">
    <property type="entry name" value="7TM_chemorcpt"/>
</dbReference>
<evidence type="ECO:0000256" key="4">
    <source>
        <dbReference type="ARBA" id="ARBA00022989"/>
    </source>
</evidence>
<evidence type="ECO:0000256" key="6">
    <source>
        <dbReference type="ARBA" id="ARBA00023170"/>
    </source>
</evidence>
<dbReference type="Proteomes" id="UP000694846">
    <property type="component" value="Unplaced"/>
</dbReference>
<proteinExistence type="inferred from homology"/>
<evidence type="ECO:0000313" key="9">
    <source>
        <dbReference type="RefSeq" id="XP_025424903.1"/>
    </source>
</evidence>